<dbReference type="Proteomes" id="UP001166674">
    <property type="component" value="Unassembled WGS sequence"/>
</dbReference>
<dbReference type="EMBL" id="JAATJV010150800">
    <property type="protein sequence ID" value="MBZ3870570.1"/>
    <property type="molecule type" value="Genomic_DNA"/>
</dbReference>
<reference evidence="1" key="1">
    <citation type="submission" date="2020-03" db="EMBL/GenBank/DDBJ databases">
        <title>Studies in the Genomics of Life Span.</title>
        <authorList>
            <person name="Glass D."/>
        </authorList>
    </citation>
    <scope>NUCLEOTIDE SEQUENCE</scope>
    <source>
        <strain evidence="1">SUZIE</strain>
        <tissue evidence="1">Muscle</tissue>
    </source>
</reference>
<evidence type="ECO:0000313" key="2">
    <source>
        <dbReference type="Proteomes" id="UP001166674"/>
    </source>
</evidence>
<gene>
    <name evidence="1" type="ORF">SUZIE_108590</name>
</gene>
<name>A0AA41SRW2_SCICA</name>
<keyword evidence="2" id="KW-1185">Reference proteome</keyword>
<comment type="caution">
    <text evidence="1">The sequence shown here is derived from an EMBL/GenBank/DDBJ whole genome shotgun (WGS) entry which is preliminary data.</text>
</comment>
<accession>A0AA41SRW2</accession>
<sequence length="117" mass="12904">MDTRAVVIMVRVAAETPVVMVEKKAGLLMVVEAILEVVKATVILAMKTINLQILGPGLEETLEAKVLAPVMGETNALPNHETKLSMKFPTEAITMVVARGFRYFQKIKLIRKGELEK</sequence>
<evidence type="ECO:0000313" key="1">
    <source>
        <dbReference type="EMBL" id="MBZ3870570.1"/>
    </source>
</evidence>
<dbReference type="AlphaFoldDB" id="A0AA41SRW2"/>
<protein>
    <submittedName>
        <fullName evidence="1">Vacuolar protein sorting-associated protein 13B-like, incomplete match</fullName>
    </submittedName>
</protein>
<organism evidence="1 2">
    <name type="scientific">Sciurus carolinensis</name>
    <name type="common">Eastern gray squirrel</name>
    <dbReference type="NCBI Taxonomy" id="30640"/>
    <lineage>
        <taxon>Eukaryota</taxon>
        <taxon>Metazoa</taxon>
        <taxon>Chordata</taxon>
        <taxon>Craniata</taxon>
        <taxon>Vertebrata</taxon>
        <taxon>Euteleostomi</taxon>
        <taxon>Mammalia</taxon>
        <taxon>Eutheria</taxon>
        <taxon>Euarchontoglires</taxon>
        <taxon>Glires</taxon>
        <taxon>Rodentia</taxon>
        <taxon>Sciuromorpha</taxon>
        <taxon>Sciuridae</taxon>
        <taxon>Sciurinae</taxon>
        <taxon>Sciurini</taxon>
        <taxon>Sciurus</taxon>
    </lineage>
</organism>
<proteinExistence type="predicted"/>